<dbReference type="Gene3D" id="2.60.40.10">
    <property type="entry name" value="Immunoglobulins"/>
    <property type="match status" value="1"/>
</dbReference>
<keyword evidence="2" id="KW-0472">Membrane</keyword>
<comment type="caution">
    <text evidence="4">The sequence shown here is derived from an EMBL/GenBank/DDBJ whole genome shotgun (WGS) entry which is preliminary data.</text>
</comment>
<evidence type="ECO:0000256" key="1">
    <source>
        <dbReference type="SAM" id="MobiDB-lite"/>
    </source>
</evidence>
<evidence type="ECO:0000259" key="3">
    <source>
        <dbReference type="Pfam" id="PF01833"/>
    </source>
</evidence>
<protein>
    <recommendedName>
        <fullName evidence="3">IPT/TIG domain-containing protein</fullName>
    </recommendedName>
</protein>
<feature type="compositionally biased region" description="Low complexity" evidence="1">
    <location>
        <begin position="160"/>
        <end position="177"/>
    </location>
</feature>
<organism evidence="4 5">
    <name type="scientific">Candidatus Nomurabacteria bacterium GW2011_GWB1_47_6</name>
    <dbReference type="NCBI Taxonomy" id="1618749"/>
    <lineage>
        <taxon>Bacteria</taxon>
        <taxon>Candidatus Nomuraibacteriota</taxon>
    </lineage>
</organism>
<feature type="domain" description="IPT/TIG" evidence="3">
    <location>
        <begin position="66"/>
        <end position="145"/>
    </location>
</feature>
<dbReference type="InterPro" id="IPR013783">
    <property type="entry name" value="Ig-like_fold"/>
</dbReference>
<keyword evidence="2" id="KW-0812">Transmembrane</keyword>
<dbReference type="Proteomes" id="UP000034879">
    <property type="component" value="Unassembled WGS sequence"/>
</dbReference>
<gene>
    <name evidence="4" type="ORF">UY01_C0007G0022</name>
</gene>
<dbReference type="InterPro" id="IPR014756">
    <property type="entry name" value="Ig_E-set"/>
</dbReference>
<dbReference type="AlphaFoldDB" id="A0A0G1T1M2"/>
<evidence type="ECO:0000313" key="5">
    <source>
        <dbReference type="Proteomes" id="UP000034879"/>
    </source>
</evidence>
<evidence type="ECO:0000256" key="2">
    <source>
        <dbReference type="SAM" id="Phobius"/>
    </source>
</evidence>
<sequence length="249" mass="26832">MSKINDKKTFMKTLLSLTKTFICIAILAVGFWSIPLATHAKTIRIDVRGYPTSSPKSEIVEENPEPVITGISPDEVKAGAGAKTITVTGNGFTPSSIVKINGSNRQTTFIDNSHLLSQATAYDFSRTDGGFYVTVWNTDQDYSNAAHVTVTGTVPSSATQNNNSNQNQNQNYGNGSYNPAPINYYPGTLDSTADDSSLASSVILGGNSFLPNGLVQWVLVAILIVGIIVLGRKVFRTQEHYDNTPLKHA</sequence>
<dbReference type="Pfam" id="PF01833">
    <property type="entry name" value="TIG"/>
    <property type="match status" value="1"/>
</dbReference>
<accession>A0A0G1T1M2</accession>
<dbReference type="EMBL" id="LCOJ01000007">
    <property type="protein sequence ID" value="KKU75644.1"/>
    <property type="molecule type" value="Genomic_DNA"/>
</dbReference>
<feature type="transmembrane region" description="Helical" evidence="2">
    <location>
        <begin position="214"/>
        <end position="231"/>
    </location>
</feature>
<name>A0A0G1T1M2_9BACT</name>
<evidence type="ECO:0000313" key="4">
    <source>
        <dbReference type="EMBL" id="KKU75644.1"/>
    </source>
</evidence>
<feature type="region of interest" description="Disordered" evidence="1">
    <location>
        <begin position="154"/>
        <end position="177"/>
    </location>
</feature>
<keyword evidence="2" id="KW-1133">Transmembrane helix</keyword>
<reference evidence="4 5" key="1">
    <citation type="journal article" date="2015" name="Nature">
        <title>rRNA introns, odd ribosomes, and small enigmatic genomes across a large radiation of phyla.</title>
        <authorList>
            <person name="Brown C.T."/>
            <person name="Hug L.A."/>
            <person name="Thomas B.C."/>
            <person name="Sharon I."/>
            <person name="Castelle C.J."/>
            <person name="Singh A."/>
            <person name="Wilkins M.J."/>
            <person name="Williams K.H."/>
            <person name="Banfield J.F."/>
        </authorList>
    </citation>
    <scope>NUCLEOTIDE SEQUENCE [LARGE SCALE GENOMIC DNA]</scope>
</reference>
<dbReference type="InterPro" id="IPR002909">
    <property type="entry name" value="IPT_dom"/>
</dbReference>
<dbReference type="SUPFAM" id="SSF81296">
    <property type="entry name" value="E set domains"/>
    <property type="match status" value="1"/>
</dbReference>
<proteinExistence type="predicted"/>